<sequence length="362" mass="40475">MRPLPSAWLPGTTKVCGHPSQYCRLNLHIPVLVIYFDGESDLRPDFRLSRLTVAHLIQLLRSPLDHGWGHDLEVLVFLFWMASATSYRVVSRAFAIPRSTVHDIIHRVTEKVLRLKNRLIFFPSADQLQTTGAGFERLAGSAAFARVVGSIDGCHIRIKPPSADAQCYFNRKLFHSIQLQAVCDHQCQFLDIFVGYPGSVHDARVLKNSPLYVQKLYPPEGFQILGDGGYPCTSEPLALITPYREPVRNPVEARFNRHHAKARSVVERAFGIMKARWRSIFFKALEVKPQFAVKVIACCAILHNLCQKDGDILEPVEEALGPDDGGDQVQPDLACGERLRGRIAAAVSAPVNNPPALQDHDY</sequence>
<evidence type="ECO:0000259" key="13">
    <source>
        <dbReference type="Pfam" id="PF13359"/>
    </source>
</evidence>
<name>A0A6G0HI38_LARCR</name>
<evidence type="ECO:0000256" key="10">
    <source>
        <dbReference type="ARBA" id="ARBA00023242"/>
    </source>
</evidence>
<comment type="cofactor">
    <cofactor evidence="1">
        <name>a divalent metal cation</name>
        <dbReference type="ChEBI" id="CHEBI:60240"/>
    </cofactor>
</comment>
<dbReference type="InterPro" id="IPR027806">
    <property type="entry name" value="HARBI1_dom"/>
</dbReference>
<evidence type="ECO:0000256" key="4">
    <source>
        <dbReference type="ARBA" id="ARBA00006958"/>
    </source>
</evidence>
<comment type="function">
    <text evidence="12">Transposase-derived protein that may have nuclease activity. Does not have transposase activity.</text>
</comment>
<dbReference type="Pfam" id="PF13359">
    <property type="entry name" value="DDE_Tnp_4"/>
    <property type="match status" value="1"/>
</dbReference>
<evidence type="ECO:0000256" key="2">
    <source>
        <dbReference type="ARBA" id="ARBA00004123"/>
    </source>
</evidence>
<keyword evidence="8" id="KW-0479">Metal-binding</keyword>
<gene>
    <name evidence="14" type="ORF">D5F01_LYC22443</name>
</gene>
<dbReference type="PANTHER" id="PTHR22930:SF206">
    <property type="entry name" value="NUCLEASE HARBI1"/>
    <property type="match status" value="1"/>
</dbReference>
<reference evidence="14 15" key="1">
    <citation type="submission" date="2019-07" db="EMBL/GenBank/DDBJ databases">
        <title>Chromosome genome assembly for large yellow croaker.</title>
        <authorList>
            <person name="Xiao S."/>
        </authorList>
    </citation>
    <scope>NUCLEOTIDE SEQUENCE [LARGE SCALE GENOMIC DNA]</scope>
    <source>
        <strain evidence="14">JMULYC20181020</strain>
        <tissue evidence="14">Muscle</tissue>
    </source>
</reference>
<keyword evidence="7" id="KW-0540">Nuclease</keyword>
<dbReference type="GO" id="GO:0004518">
    <property type="term" value="F:nuclease activity"/>
    <property type="evidence" value="ECO:0007669"/>
    <property type="project" value="UniProtKB-KW"/>
</dbReference>
<evidence type="ECO:0000256" key="11">
    <source>
        <dbReference type="ARBA" id="ARBA00030126"/>
    </source>
</evidence>
<protein>
    <recommendedName>
        <fullName evidence="5">Putative nuclease HARBI1</fullName>
    </recommendedName>
    <alternativeName>
        <fullName evidence="11">Harbinger transposase-derived nuclease</fullName>
    </alternativeName>
</protein>
<evidence type="ECO:0000313" key="14">
    <source>
        <dbReference type="EMBL" id="KAE8278864.1"/>
    </source>
</evidence>
<dbReference type="PRINTS" id="PR02086">
    <property type="entry name" value="PUTNUCHARBI1"/>
</dbReference>
<evidence type="ECO:0000256" key="1">
    <source>
        <dbReference type="ARBA" id="ARBA00001968"/>
    </source>
</evidence>
<dbReference type="GO" id="GO:0005737">
    <property type="term" value="C:cytoplasm"/>
    <property type="evidence" value="ECO:0007669"/>
    <property type="project" value="UniProtKB-SubCell"/>
</dbReference>
<keyword evidence="9" id="KW-0378">Hydrolase</keyword>
<dbReference type="GO" id="GO:0046872">
    <property type="term" value="F:metal ion binding"/>
    <property type="evidence" value="ECO:0007669"/>
    <property type="project" value="UniProtKB-KW"/>
</dbReference>
<comment type="similarity">
    <text evidence="4">Belongs to the HARBI1 family.</text>
</comment>
<evidence type="ECO:0000256" key="6">
    <source>
        <dbReference type="ARBA" id="ARBA00022490"/>
    </source>
</evidence>
<feature type="domain" description="DDE Tnp4" evidence="13">
    <location>
        <begin position="151"/>
        <end position="304"/>
    </location>
</feature>
<dbReference type="EMBL" id="REGW02000023">
    <property type="protein sequence ID" value="KAE8278864.1"/>
    <property type="molecule type" value="Genomic_DNA"/>
</dbReference>
<evidence type="ECO:0000256" key="7">
    <source>
        <dbReference type="ARBA" id="ARBA00022722"/>
    </source>
</evidence>
<organism evidence="14 15">
    <name type="scientific">Larimichthys crocea</name>
    <name type="common">Large yellow croaker</name>
    <name type="synonym">Pseudosciaena crocea</name>
    <dbReference type="NCBI Taxonomy" id="215358"/>
    <lineage>
        <taxon>Eukaryota</taxon>
        <taxon>Metazoa</taxon>
        <taxon>Chordata</taxon>
        <taxon>Craniata</taxon>
        <taxon>Vertebrata</taxon>
        <taxon>Euteleostomi</taxon>
        <taxon>Actinopterygii</taxon>
        <taxon>Neopterygii</taxon>
        <taxon>Teleostei</taxon>
        <taxon>Neoteleostei</taxon>
        <taxon>Acanthomorphata</taxon>
        <taxon>Eupercaria</taxon>
        <taxon>Sciaenidae</taxon>
        <taxon>Larimichthys</taxon>
    </lineage>
</organism>
<comment type="caution">
    <text evidence="14">The sequence shown here is derived from an EMBL/GenBank/DDBJ whole genome shotgun (WGS) entry which is preliminary data.</text>
</comment>
<dbReference type="InterPro" id="IPR026103">
    <property type="entry name" value="HARBI1_animal"/>
</dbReference>
<proteinExistence type="inferred from homology"/>
<keyword evidence="15" id="KW-1185">Reference proteome</keyword>
<evidence type="ECO:0000256" key="3">
    <source>
        <dbReference type="ARBA" id="ARBA00004496"/>
    </source>
</evidence>
<evidence type="ECO:0000256" key="9">
    <source>
        <dbReference type="ARBA" id="ARBA00022801"/>
    </source>
</evidence>
<dbReference type="PANTHER" id="PTHR22930">
    <property type="match status" value="1"/>
</dbReference>
<dbReference type="Proteomes" id="UP000424527">
    <property type="component" value="Unassembled WGS sequence"/>
</dbReference>
<evidence type="ECO:0000313" key="15">
    <source>
        <dbReference type="Proteomes" id="UP000424527"/>
    </source>
</evidence>
<comment type="subcellular location">
    <subcellularLocation>
        <location evidence="3">Cytoplasm</location>
    </subcellularLocation>
    <subcellularLocation>
        <location evidence="2">Nucleus</location>
    </subcellularLocation>
</comment>
<accession>A0A6G0HI38</accession>
<evidence type="ECO:0000256" key="12">
    <source>
        <dbReference type="ARBA" id="ARBA00045850"/>
    </source>
</evidence>
<dbReference type="AlphaFoldDB" id="A0A6G0HI38"/>
<dbReference type="InterPro" id="IPR045249">
    <property type="entry name" value="HARBI1-like"/>
</dbReference>
<keyword evidence="6" id="KW-0963">Cytoplasm</keyword>
<evidence type="ECO:0000256" key="5">
    <source>
        <dbReference type="ARBA" id="ARBA00015519"/>
    </source>
</evidence>
<dbReference type="GO" id="GO:0016787">
    <property type="term" value="F:hydrolase activity"/>
    <property type="evidence" value="ECO:0007669"/>
    <property type="project" value="UniProtKB-KW"/>
</dbReference>
<keyword evidence="10" id="KW-0539">Nucleus</keyword>
<evidence type="ECO:0000256" key="8">
    <source>
        <dbReference type="ARBA" id="ARBA00022723"/>
    </source>
</evidence>
<dbReference type="GO" id="GO:0005634">
    <property type="term" value="C:nucleus"/>
    <property type="evidence" value="ECO:0007669"/>
    <property type="project" value="UniProtKB-SubCell"/>
</dbReference>